<evidence type="ECO:0000313" key="2">
    <source>
        <dbReference type="EMBL" id="PUZ48241.1"/>
    </source>
</evidence>
<feature type="compositionally biased region" description="Basic residues" evidence="1">
    <location>
        <begin position="49"/>
        <end position="75"/>
    </location>
</feature>
<proteinExistence type="predicted"/>
<gene>
    <name evidence="2" type="ORF">GQ55_7G229500</name>
</gene>
<dbReference type="Proteomes" id="UP000244336">
    <property type="component" value="Chromosome 7"/>
</dbReference>
<keyword evidence="3" id="KW-1185">Reference proteome</keyword>
<feature type="compositionally biased region" description="Low complexity" evidence="1">
    <location>
        <begin position="115"/>
        <end position="131"/>
    </location>
</feature>
<name>A0A2T7CY36_9POAL</name>
<protein>
    <submittedName>
        <fullName evidence="2">Uncharacterized protein</fullName>
    </submittedName>
</protein>
<accession>A0A2T7CY36</accession>
<feature type="region of interest" description="Disordered" evidence="1">
    <location>
        <begin position="1"/>
        <end position="265"/>
    </location>
</feature>
<dbReference type="AlphaFoldDB" id="A0A2T7CY36"/>
<dbReference type="EMBL" id="CM009755">
    <property type="protein sequence ID" value="PUZ48241.1"/>
    <property type="molecule type" value="Genomic_DNA"/>
</dbReference>
<evidence type="ECO:0000313" key="3">
    <source>
        <dbReference type="Proteomes" id="UP000244336"/>
    </source>
</evidence>
<evidence type="ECO:0000256" key="1">
    <source>
        <dbReference type="SAM" id="MobiDB-lite"/>
    </source>
</evidence>
<feature type="compositionally biased region" description="Low complexity" evidence="1">
    <location>
        <begin position="199"/>
        <end position="214"/>
    </location>
</feature>
<feature type="compositionally biased region" description="Pro residues" evidence="1">
    <location>
        <begin position="132"/>
        <end position="141"/>
    </location>
</feature>
<dbReference type="Gramene" id="PUZ48241">
    <property type="protein sequence ID" value="PUZ48241"/>
    <property type="gene ID" value="GQ55_7G229500"/>
</dbReference>
<sequence length="265" mass="28505">MQSLRHRSASRSSSNLCGGRQQCASYCQHSTGGGGGAQVIVSGPPPRPRGTRPRRHVAVYPRTPRRAPRHGRTQRRVNPGTEANEPTAETRERKKKNRASGRAPPPPPIHRTHQLSVSNSLPSFSSESFLPLPRPTAPHRPPNSRDSRGRRLVSGTPFFSPSLPLPRPPLLFLAKTHQIGARPGLTPPAPLSPPRRARAGPPSSRTTPPQVSLQLPPPPPPAAEVVLQVQEAPPARSVADRRARPPGSIAGSDRPPGRGSIRYAP</sequence>
<organism evidence="2 3">
    <name type="scientific">Panicum hallii var. hallii</name>
    <dbReference type="NCBI Taxonomy" id="1504633"/>
    <lineage>
        <taxon>Eukaryota</taxon>
        <taxon>Viridiplantae</taxon>
        <taxon>Streptophyta</taxon>
        <taxon>Embryophyta</taxon>
        <taxon>Tracheophyta</taxon>
        <taxon>Spermatophyta</taxon>
        <taxon>Magnoliopsida</taxon>
        <taxon>Liliopsida</taxon>
        <taxon>Poales</taxon>
        <taxon>Poaceae</taxon>
        <taxon>PACMAD clade</taxon>
        <taxon>Panicoideae</taxon>
        <taxon>Panicodae</taxon>
        <taxon>Paniceae</taxon>
        <taxon>Panicinae</taxon>
        <taxon>Panicum</taxon>
        <taxon>Panicum sect. Panicum</taxon>
    </lineage>
</organism>
<reference evidence="2 3" key="1">
    <citation type="submission" date="2018-04" db="EMBL/GenBank/DDBJ databases">
        <title>WGS assembly of Panicum hallii var. hallii HAL2.</title>
        <authorList>
            <person name="Lovell J."/>
            <person name="Jenkins J."/>
            <person name="Lowry D."/>
            <person name="Mamidi S."/>
            <person name="Sreedasyam A."/>
            <person name="Weng X."/>
            <person name="Barry K."/>
            <person name="Bonette J."/>
            <person name="Campitelli B."/>
            <person name="Daum C."/>
            <person name="Gordon S."/>
            <person name="Gould B."/>
            <person name="Lipzen A."/>
            <person name="MacQueen A."/>
            <person name="Palacio-Mejia J."/>
            <person name="Plott C."/>
            <person name="Shakirov E."/>
            <person name="Shu S."/>
            <person name="Yoshinaga Y."/>
            <person name="Zane M."/>
            <person name="Rokhsar D."/>
            <person name="Grimwood J."/>
            <person name="Schmutz J."/>
            <person name="Juenger T."/>
        </authorList>
    </citation>
    <scope>NUCLEOTIDE SEQUENCE [LARGE SCALE GENOMIC DNA]</scope>
    <source>
        <strain evidence="3">cv. HAL2</strain>
    </source>
</reference>